<evidence type="ECO:0000256" key="1">
    <source>
        <dbReference type="ARBA" id="ARBA00004141"/>
    </source>
</evidence>
<comment type="subcellular location">
    <subcellularLocation>
        <location evidence="1">Membrane</location>
        <topology evidence="1">Multi-pass membrane protein</topology>
    </subcellularLocation>
</comment>
<organism evidence="7 8">
    <name type="scientific">Rufibacter latericius</name>
    <dbReference type="NCBI Taxonomy" id="2487040"/>
    <lineage>
        <taxon>Bacteria</taxon>
        <taxon>Pseudomonadati</taxon>
        <taxon>Bacteroidota</taxon>
        <taxon>Cytophagia</taxon>
        <taxon>Cytophagales</taxon>
        <taxon>Hymenobacteraceae</taxon>
        <taxon>Rufibacter</taxon>
    </lineage>
</organism>
<dbReference type="GO" id="GO:0016874">
    <property type="term" value="F:ligase activity"/>
    <property type="evidence" value="ECO:0007669"/>
    <property type="project" value="UniProtKB-KW"/>
</dbReference>
<evidence type="ECO:0000256" key="5">
    <source>
        <dbReference type="SAM" id="Phobius"/>
    </source>
</evidence>
<dbReference type="EMBL" id="RJJD01000008">
    <property type="protein sequence ID" value="RNI25610.1"/>
    <property type="molecule type" value="Genomic_DNA"/>
</dbReference>
<dbReference type="InterPro" id="IPR051533">
    <property type="entry name" value="WaaL-like"/>
</dbReference>
<keyword evidence="7" id="KW-0436">Ligase</keyword>
<evidence type="ECO:0000259" key="6">
    <source>
        <dbReference type="Pfam" id="PF04932"/>
    </source>
</evidence>
<feature type="transmembrane region" description="Helical" evidence="5">
    <location>
        <begin position="40"/>
        <end position="60"/>
    </location>
</feature>
<feature type="transmembrane region" description="Helical" evidence="5">
    <location>
        <begin position="302"/>
        <end position="321"/>
    </location>
</feature>
<name>A0A3M9MJ57_9BACT</name>
<proteinExistence type="predicted"/>
<evidence type="ECO:0000256" key="2">
    <source>
        <dbReference type="ARBA" id="ARBA00022692"/>
    </source>
</evidence>
<feature type="transmembrane region" description="Helical" evidence="5">
    <location>
        <begin position="67"/>
        <end position="84"/>
    </location>
</feature>
<keyword evidence="4 5" id="KW-0472">Membrane</keyword>
<evidence type="ECO:0000256" key="4">
    <source>
        <dbReference type="ARBA" id="ARBA00023136"/>
    </source>
</evidence>
<dbReference type="PANTHER" id="PTHR37422:SF13">
    <property type="entry name" value="LIPOPOLYSACCHARIDE BIOSYNTHESIS PROTEIN PA4999-RELATED"/>
    <property type="match status" value="1"/>
</dbReference>
<feature type="transmembrane region" description="Helical" evidence="5">
    <location>
        <begin position="235"/>
        <end position="257"/>
    </location>
</feature>
<dbReference type="Proteomes" id="UP000272117">
    <property type="component" value="Unassembled WGS sequence"/>
</dbReference>
<dbReference type="OrthoDB" id="783093at2"/>
<feature type="transmembrane region" description="Helical" evidence="5">
    <location>
        <begin position="277"/>
        <end position="295"/>
    </location>
</feature>
<feature type="transmembrane region" description="Helical" evidence="5">
    <location>
        <begin position="90"/>
        <end position="110"/>
    </location>
</feature>
<accession>A0A3M9MJ57</accession>
<feature type="transmembrane region" description="Helical" evidence="5">
    <location>
        <begin position="402"/>
        <end position="421"/>
    </location>
</feature>
<feature type="transmembrane region" description="Helical" evidence="5">
    <location>
        <begin position="16"/>
        <end position="34"/>
    </location>
</feature>
<evidence type="ECO:0000313" key="8">
    <source>
        <dbReference type="Proteomes" id="UP000272117"/>
    </source>
</evidence>
<feature type="transmembrane region" description="Helical" evidence="5">
    <location>
        <begin position="122"/>
        <end position="140"/>
    </location>
</feature>
<feature type="domain" description="O-antigen ligase-related" evidence="6">
    <location>
        <begin position="274"/>
        <end position="406"/>
    </location>
</feature>
<keyword evidence="8" id="KW-1185">Reference proteome</keyword>
<evidence type="ECO:0000313" key="7">
    <source>
        <dbReference type="EMBL" id="RNI25610.1"/>
    </source>
</evidence>
<dbReference type="PANTHER" id="PTHR37422">
    <property type="entry name" value="TEICHURONIC ACID BIOSYNTHESIS PROTEIN TUAE"/>
    <property type="match status" value="1"/>
</dbReference>
<gene>
    <name evidence="7" type="ORF">EFB08_12150</name>
</gene>
<sequence length="485" mass="54311">MRTTMRQLEISSDKKVFSLLLPLIALTAIGIGWLTAQLGFLVPGLMLCILLVVPFLYSVFKQPKVGLIALVIYCFLFNLLAREIGGGYPYIYGVEALLGLTWLGVIFHTTKQYDWSYLTKEICVLGFAWTLIYILELFNPAGSNIMGWMLDFRYPLLWMLLVPLCLMIFNTQKDLNTFLILIIALSLLATLNGVKQVKFGLTPAEQMWLTTSGYLTHLIFGELRAFSFYTDASQFGASQAHLFVIALVLAFGPFKIWKRVLCGLAAMAFLYGESISGTRGAIFTIFIGLGVIVFITKNFKIASMALLIVVMGFCFLKFTSIGQSHFEIRRMRSALRPHDASFNLRLTNQTRIERYLSSHPFGGGVGAIGFTGRNYNKGTYLASIPPDSYWVKVWAEFGTPGFIIWISLMMYIIGKSCGIVWNTKDKGLKFKLTALTAGYTGIIISSYSNEIMNLMPSSMIIYISWAFIFLGPKLDKEAQPVEAHA</sequence>
<keyword evidence="3 5" id="KW-1133">Transmembrane helix</keyword>
<feature type="transmembrane region" description="Helical" evidence="5">
    <location>
        <begin position="454"/>
        <end position="471"/>
    </location>
</feature>
<feature type="transmembrane region" description="Helical" evidence="5">
    <location>
        <begin position="176"/>
        <end position="194"/>
    </location>
</feature>
<protein>
    <submittedName>
        <fullName evidence="7">O-antigen ligase domain-containing protein</fullName>
    </submittedName>
</protein>
<dbReference type="Pfam" id="PF04932">
    <property type="entry name" value="Wzy_C"/>
    <property type="match status" value="1"/>
</dbReference>
<feature type="transmembrane region" description="Helical" evidence="5">
    <location>
        <begin position="428"/>
        <end position="448"/>
    </location>
</feature>
<dbReference type="GO" id="GO:0016020">
    <property type="term" value="C:membrane"/>
    <property type="evidence" value="ECO:0007669"/>
    <property type="project" value="UniProtKB-SubCell"/>
</dbReference>
<comment type="caution">
    <text evidence="7">The sequence shown here is derived from an EMBL/GenBank/DDBJ whole genome shotgun (WGS) entry which is preliminary data.</text>
</comment>
<keyword evidence="2 5" id="KW-0812">Transmembrane</keyword>
<dbReference type="AlphaFoldDB" id="A0A3M9MJ57"/>
<dbReference type="InterPro" id="IPR007016">
    <property type="entry name" value="O-antigen_ligase-rel_domated"/>
</dbReference>
<reference evidence="7 8" key="1">
    <citation type="submission" date="2018-11" db="EMBL/GenBank/DDBJ databases">
        <title>Rufibacter latericius sp. nov., isolated from water in Baiyang Lake.</title>
        <authorList>
            <person name="Yang Y."/>
        </authorList>
    </citation>
    <scope>NUCLEOTIDE SEQUENCE [LARGE SCALE GENOMIC DNA]</scope>
    <source>
        <strain evidence="7 8">R-22-1c-1</strain>
    </source>
</reference>
<feature type="transmembrane region" description="Helical" evidence="5">
    <location>
        <begin position="152"/>
        <end position="169"/>
    </location>
</feature>
<evidence type="ECO:0000256" key="3">
    <source>
        <dbReference type="ARBA" id="ARBA00022989"/>
    </source>
</evidence>